<feature type="compositionally biased region" description="Polar residues" evidence="1">
    <location>
        <begin position="618"/>
        <end position="649"/>
    </location>
</feature>
<organism evidence="2 3">
    <name type="scientific">Penicillium ucsense</name>
    <dbReference type="NCBI Taxonomy" id="2839758"/>
    <lineage>
        <taxon>Eukaryota</taxon>
        <taxon>Fungi</taxon>
        <taxon>Dikarya</taxon>
        <taxon>Ascomycota</taxon>
        <taxon>Pezizomycotina</taxon>
        <taxon>Eurotiomycetes</taxon>
        <taxon>Eurotiomycetidae</taxon>
        <taxon>Eurotiales</taxon>
        <taxon>Aspergillaceae</taxon>
        <taxon>Penicillium</taxon>
    </lineage>
</organism>
<feature type="region of interest" description="Disordered" evidence="1">
    <location>
        <begin position="374"/>
        <end position="682"/>
    </location>
</feature>
<evidence type="ECO:0000256" key="1">
    <source>
        <dbReference type="SAM" id="MobiDB-lite"/>
    </source>
</evidence>
<feature type="compositionally biased region" description="Acidic residues" evidence="1">
    <location>
        <begin position="387"/>
        <end position="397"/>
    </location>
</feature>
<name>A0A8J8W609_9EURO</name>
<dbReference type="AlphaFoldDB" id="A0A8J8W609"/>
<keyword evidence="3" id="KW-1185">Reference proteome</keyword>
<dbReference type="EMBL" id="WIWV01000025">
    <property type="protein sequence ID" value="KAF7717592.1"/>
    <property type="molecule type" value="Genomic_DNA"/>
</dbReference>
<comment type="caution">
    <text evidence="2">The sequence shown here is derived from an EMBL/GenBank/DDBJ whole genome shotgun (WGS) entry which is preliminary data.</text>
</comment>
<feature type="region of interest" description="Disordered" evidence="1">
    <location>
        <begin position="146"/>
        <end position="177"/>
    </location>
</feature>
<feature type="compositionally biased region" description="Basic residues" evidence="1">
    <location>
        <begin position="374"/>
        <end position="383"/>
    </location>
</feature>
<sequence>MSLLAPLSKESSTGILFHIILSNPSQQSPGGYTPESLSSRDFVCRRNASISPPLYCFHALRTTALMGWGHVIQDSDEDEPLGEDIELEAAASSDAVKGGSHAQDHPQSGSNESMTDQQAYYPIERSAERDTHVEPEISINFDQFLQSQETTHSAPTLSQQRREERWIPSATEGGGGSIGAMLTEIGHAQRRLVEDEASNGDLLPSTISGLASEISQPGSYPMMESYDAQQQWREDETHEPAHCQPPMDNSCALTQPFEQPPVQGYEYPTLVETGNVNSPSARRNGQAMNAAISVPLNNGHLPTTTVQRSRSWQPQIWSPHDTQPISSVASPGVGRSKSDNFKSSLMSPQSEHSAHDELALPLTTPVIAIDNSTVKRKRGRPKKQAVPDEDDDEEDELAAAAAPRNFFTSKVNMNGDRRRPETSPYGTTVVAQPDVEINDEVKDRPKPASGLMVVLPVTFDETSNERTAAEIPSQPTSTATKPSKPEKAKQSRTASEPLDKITNVNEDNDDNGEDDDNDDVICVDSRPIPLDRDAIKEQTPNPSVQIHANDTTPITDDPSSSKKRGRKRKQTAIESTSIPASKKQQQAHTAPAPNTATSSVEMQASDSASNHENKPATIPNQPSENTNIQHQDLNQSAQKKESAPTNDIGPNTPHKATSKESDSSTTRTPAMGLARHSPISSTTKVPYRVGLSKRARIAPLLKVVRK</sequence>
<feature type="compositionally biased region" description="Acidic residues" evidence="1">
    <location>
        <begin position="506"/>
        <end position="521"/>
    </location>
</feature>
<feature type="region of interest" description="Disordered" evidence="1">
    <location>
        <begin position="317"/>
        <end position="356"/>
    </location>
</feature>
<accession>A0A8J8W609</accession>
<feature type="compositionally biased region" description="Polar residues" evidence="1">
    <location>
        <begin position="538"/>
        <end position="558"/>
    </location>
</feature>
<feature type="compositionally biased region" description="Basic residues" evidence="1">
    <location>
        <begin position="561"/>
        <end position="570"/>
    </location>
</feature>
<feature type="compositionally biased region" description="Polar residues" evidence="1">
    <location>
        <begin position="317"/>
        <end position="329"/>
    </location>
</feature>
<proteinExistence type="predicted"/>
<feature type="region of interest" description="Disordered" evidence="1">
    <location>
        <begin position="92"/>
        <end position="116"/>
    </location>
</feature>
<gene>
    <name evidence="2" type="ORF">PECM_004054</name>
</gene>
<feature type="compositionally biased region" description="Polar residues" evidence="1">
    <location>
        <begin position="341"/>
        <end position="351"/>
    </location>
</feature>
<evidence type="ECO:0000313" key="2">
    <source>
        <dbReference type="EMBL" id="KAF7717592.1"/>
    </source>
</evidence>
<feature type="compositionally biased region" description="Polar residues" evidence="1">
    <location>
        <begin position="572"/>
        <end position="608"/>
    </location>
</feature>
<reference evidence="2" key="1">
    <citation type="journal article" date="2020" name="Front. Microbiol.">
        <title>Gene regulatory networks of Penicillium echinulatum 2HH and Penicillium oxalicum 114-2 inferred by a computational biology approach.</title>
        <authorList>
            <person name="Lenz A.R."/>
            <person name="Galan-Vasquez E."/>
            <person name="Balbinot E."/>
            <person name="De Abreu F.P."/>
            <person name="De Oliveira N.S."/>
            <person name="Da Rosa L.O."/>
            <person name="De Avila E Silva S."/>
            <person name="Camassola M."/>
            <person name="Dillon A.J.P."/>
            <person name="Perez-Rueda E."/>
        </authorList>
    </citation>
    <scope>NUCLEOTIDE SEQUENCE</scope>
    <source>
        <strain evidence="2">S1M29</strain>
    </source>
</reference>
<evidence type="ECO:0000313" key="3">
    <source>
        <dbReference type="Proteomes" id="UP000631181"/>
    </source>
</evidence>
<feature type="compositionally biased region" description="Polar residues" evidence="1">
    <location>
        <begin position="146"/>
        <end position="159"/>
    </location>
</feature>
<protein>
    <submittedName>
        <fullName evidence="2">Uncharacterized protein</fullName>
    </submittedName>
</protein>
<feature type="compositionally biased region" description="Polar residues" evidence="1">
    <location>
        <begin position="105"/>
        <end position="116"/>
    </location>
</feature>
<dbReference type="Proteomes" id="UP000631181">
    <property type="component" value="Unassembled WGS sequence"/>
</dbReference>
<dbReference type="OrthoDB" id="5404794at2759"/>